<dbReference type="GeneID" id="81438908"/>
<reference evidence="2" key="1">
    <citation type="submission" date="2022-11" db="EMBL/GenBank/DDBJ databases">
        <authorList>
            <person name="Petersen C."/>
        </authorList>
    </citation>
    <scope>NUCLEOTIDE SEQUENCE</scope>
    <source>
        <strain evidence="2">IBT 29864</strain>
    </source>
</reference>
<evidence type="ECO:0000256" key="1">
    <source>
        <dbReference type="SAM" id="MobiDB-lite"/>
    </source>
</evidence>
<dbReference type="EMBL" id="JAPZBS010000005">
    <property type="protein sequence ID" value="KAJ5370708.1"/>
    <property type="molecule type" value="Genomic_DNA"/>
</dbReference>
<reference evidence="2" key="2">
    <citation type="journal article" date="2023" name="IMA Fungus">
        <title>Comparative genomic study of the Penicillium genus elucidates a diverse pangenome and 15 lateral gene transfer events.</title>
        <authorList>
            <person name="Petersen C."/>
            <person name="Sorensen T."/>
            <person name="Nielsen M.R."/>
            <person name="Sondergaard T.E."/>
            <person name="Sorensen J.L."/>
            <person name="Fitzpatrick D.A."/>
            <person name="Frisvad J.C."/>
            <person name="Nielsen K.L."/>
        </authorList>
    </citation>
    <scope>NUCLEOTIDE SEQUENCE</scope>
    <source>
        <strain evidence="2">IBT 29864</strain>
    </source>
</reference>
<evidence type="ECO:0000313" key="2">
    <source>
        <dbReference type="EMBL" id="KAJ5370708.1"/>
    </source>
</evidence>
<dbReference type="AlphaFoldDB" id="A0A9W9S6T8"/>
<accession>A0A9W9S6T8</accession>
<name>A0A9W9S6T8_9EURO</name>
<dbReference type="Proteomes" id="UP001147782">
    <property type="component" value="Unassembled WGS sequence"/>
</dbReference>
<gene>
    <name evidence="2" type="ORF">N7496_006800</name>
</gene>
<dbReference type="OrthoDB" id="9994905at2759"/>
<organism evidence="2 3">
    <name type="scientific">Penicillium cataractarum</name>
    <dbReference type="NCBI Taxonomy" id="2100454"/>
    <lineage>
        <taxon>Eukaryota</taxon>
        <taxon>Fungi</taxon>
        <taxon>Dikarya</taxon>
        <taxon>Ascomycota</taxon>
        <taxon>Pezizomycotina</taxon>
        <taxon>Eurotiomycetes</taxon>
        <taxon>Eurotiomycetidae</taxon>
        <taxon>Eurotiales</taxon>
        <taxon>Aspergillaceae</taxon>
        <taxon>Penicillium</taxon>
    </lineage>
</organism>
<evidence type="ECO:0008006" key="4">
    <source>
        <dbReference type="Google" id="ProtNLM"/>
    </source>
</evidence>
<sequence>MTLFQTLFRSRKSETDRPRLPWPRIRRSQSAAVVLEGHLHHSPGDEDILHAAQLTGEPEVQHQDLQVSGQTVQSQESAHSNITVCRRPSQRISLHLQELSEDWSVDTSNAFEEYAREGIHIPEVSDPFSDGKIASSSRLDRLSSSRYSEDPLPVISESGRRSYTEDSSHLASGRSYGEYSQRYARRHDVPHSVSVQEKISSLSGQSNCITGLGLLDPVKAREAFNVVARQFNLPLGILADESETADVVQEEPTLEVGGSSRRHRFSGLLRPVKSSLALVKAPSVAPSRVPRLRRTKTFVDLLRRPEPMTSLHGMSADKLARLGGASFITLPFDLAPAPLHLPACIVASIMFLRKYGDHTRAGDLFVDPGDLKEAIRLYDSFASQVLSATKDEHRISSALRVITMPICQDGETTPVLTVAWTFKALLAGLPEGILGSTVLYETLKKIYLLEDVVGSDIPRATRTRLISLAIVALTSEMQCSLLCAVVGLLRDLLRTRSIESDNTGKPLRVVAIAGLTQVFGPLLSGTGTGATAGSWRDHEDSQAQGAAQVLQKIEEELVTGMLLEYWSDINVQLRAWTRSSSAEDYIRG</sequence>
<dbReference type="InterPro" id="IPR008936">
    <property type="entry name" value="Rho_GTPase_activation_prot"/>
</dbReference>
<feature type="compositionally biased region" description="Basic and acidic residues" evidence="1">
    <location>
        <begin position="158"/>
        <end position="168"/>
    </location>
</feature>
<proteinExistence type="predicted"/>
<dbReference type="Gene3D" id="1.10.555.10">
    <property type="entry name" value="Rho GTPase activation protein"/>
    <property type="match status" value="1"/>
</dbReference>
<feature type="region of interest" description="Disordered" evidence="1">
    <location>
        <begin position="139"/>
        <end position="175"/>
    </location>
</feature>
<comment type="caution">
    <text evidence="2">The sequence shown here is derived from an EMBL/GenBank/DDBJ whole genome shotgun (WGS) entry which is preliminary data.</text>
</comment>
<feature type="compositionally biased region" description="Basic and acidic residues" evidence="1">
    <location>
        <begin position="139"/>
        <end position="149"/>
    </location>
</feature>
<keyword evidence="3" id="KW-1185">Reference proteome</keyword>
<protein>
    <recommendedName>
        <fullName evidence="4">Rho-GAP domain-containing protein</fullName>
    </recommendedName>
</protein>
<dbReference type="RefSeq" id="XP_056555142.1">
    <property type="nucleotide sequence ID" value="XM_056699729.1"/>
</dbReference>
<evidence type="ECO:0000313" key="3">
    <source>
        <dbReference type="Proteomes" id="UP001147782"/>
    </source>
</evidence>